<dbReference type="GO" id="GO:0006281">
    <property type="term" value="P:DNA repair"/>
    <property type="evidence" value="ECO:0007669"/>
    <property type="project" value="UniProtKB-UniRule"/>
</dbReference>
<evidence type="ECO:0000256" key="2">
    <source>
        <dbReference type="ARBA" id="ARBA00022763"/>
    </source>
</evidence>
<dbReference type="Pfam" id="PF21176">
    <property type="entry name" value="RecR_HhH"/>
    <property type="match status" value="1"/>
</dbReference>
<dbReference type="InterPro" id="IPR034137">
    <property type="entry name" value="TOPRIM_RecR"/>
</dbReference>
<dbReference type="STRING" id="537013.CLOSTMETH_02563"/>
<comment type="similarity">
    <text evidence="7">Belongs to the RecR family.</text>
</comment>
<dbReference type="GO" id="GO:0006310">
    <property type="term" value="P:DNA recombination"/>
    <property type="evidence" value="ECO:0007669"/>
    <property type="project" value="UniProtKB-UniRule"/>
</dbReference>
<keyword evidence="10" id="KW-1185">Reference proteome</keyword>
<evidence type="ECO:0000256" key="4">
    <source>
        <dbReference type="ARBA" id="ARBA00022833"/>
    </source>
</evidence>
<evidence type="ECO:0000313" key="10">
    <source>
        <dbReference type="Proteomes" id="UP000003340"/>
    </source>
</evidence>
<keyword evidence="3 7" id="KW-0863">Zinc-finger</keyword>
<protein>
    <recommendedName>
        <fullName evidence="7">Recombination protein RecR</fullName>
    </recommendedName>
</protein>
<keyword evidence="1 7" id="KW-0479">Metal-binding</keyword>
<evidence type="ECO:0000256" key="5">
    <source>
        <dbReference type="ARBA" id="ARBA00023172"/>
    </source>
</evidence>
<dbReference type="PANTHER" id="PTHR30446">
    <property type="entry name" value="RECOMBINATION PROTEIN RECR"/>
    <property type="match status" value="1"/>
</dbReference>
<dbReference type="InterPro" id="IPR023627">
    <property type="entry name" value="Rcmb_RecR"/>
</dbReference>
<dbReference type="Gene3D" id="3.40.1360.10">
    <property type="match status" value="1"/>
</dbReference>
<dbReference type="HOGENOM" id="CLU_060739_1_0_9"/>
<dbReference type="InterPro" id="IPR000093">
    <property type="entry name" value="DNA_Rcmb_RecR"/>
</dbReference>
<dbReference type="InterPro" id="IPR015967">
    <property type="entry name" value="Rcmb_RecR_Znf"/>
</dbReference>
<organism evidence="9 10">
    <name type="scientific">[Clostridium] methylpentosum DSM 5476</name>
    <dbReference type="NCBI Taxonomy" id="537013"/>
    <lineage>
        <taxon>Bacteria</taxon>
        <taxon>Bacillati</taxon>
        <taxon>Bacillota</taxon>
        <taxon>Clostridia</taxon>
        <taxon>Eubacteriales</taxon>
        <taxon>Oscillospiraceae</taxon>
        <taxon>Oscillospiraceae incertae sedis</taxon>
    </lineage>
</organism>
<dbReference type="SUPFAM" id="SSF111304">
    <property type="entry name" value="Recombination protein RecR"/>
    <property type="match status" value="1"/>
</dbReference>
<dbReference type="GO" id="GO:0008270">
    <property type="term" value="F:zinc ion binding"/>
    <property type="evidence" value="ECO:0007669"/>
    <property type="project" value="UniProtKB-KW"/>
</dbReference>
<dbReference type="EMBL" id="ACEC01000088">
    <property type="protein sequence ID" value="EEG29816.1"/>
    <property type="molecule type" value="Genomic_DNA"/>
</dbReference>
<evidence type="ECO:0000256" key="3">
    <source>
        <dbReference type="ARBA" id="ARBA00022771"/>
    </source>
</evidence>
<reference evidence="9 10" key="1">
    <citation type="submission" date="2009-01" db="EMBL/GenBank/DDBJ databases">
        <authorList>
            <person name="Fulton L."/>
            <person name="Clifton S."/>
            <person name="Fulton B."/>
            <person name="Xu J."/>
            <person name="Minx P."/>
            <person name="Pepin K.H."/>
            <person name="Johnson M."/>
            <person name="Bhonagiri V."/>
            <person name="Nash W.E."/>
            <person name="Mardis E.R."/>
            <person name="Wilson R.K."/>
        </authorList>
    </citation>
    <scope>NUCLEOTIDE SEQUENCE [LARGE SCALE GENOMIC DNA]</scope>
    <source>
        <strain evidence="9 10">DSM 5476</strain>
    </source>
</reference>
<dbReference type="Pfam" id="PF21175">
    <property type="entry name" value="RecR_C"/>
    <property type="match status" value="1"/>
</dbReference>
<dbReference type="Pfam" id="PF02132">
    <property type="entry name" value="RecR_ZnF"/>
    <property type="match status" value="1"/>
</dbReference>
<keyword evidence="2 7" id="KW-0227">DNA damage</keyword>
<keyword evidence="4 7" id="KW-0862">Zinc</keyword>
<evidence type="ECO:0000259" key="8">
    <source>
        <dbReference type="PROSITE" id="PS50880"/>
    </source>
</evidence>
<dbReference type="Gene3D" id="1.10.8.420">
    <property type="entry name" value="RecR Domain 1"/>
    <property type="match status" value="1"/>
</dbReference>
<evidence type="ECO:0000256" key="6">
    <source>
        <dbReference type="ARBA" id="ARBA00023204"/>
    </source>
</evidence>
<dbReference type="eggNOG" id="COG0353">
    <property type="taxonomic scope" value="Bacteria"/>
</dbReference>
<accession>C0EFC1</accession>
<comment type="function">
    <text evidence="7">May play a role in DNA repair. It seems to be involved in an RecBC-independent recombinational process of DNA repair. It may act with RecF and RecO.</text>
</comment>
<dbReference type="NCBIfam" id="TIGR00615">
    <property type="entry name" value="recR"/>
    <property type="match status" value="1"/>
</dbReference>
<dbReference type="CDD" id="cd01025">
    <property type="entry name" value="TOPRIM_recR"/>
    <property type="match status" value="1"/>
</dbReference>
<proteinExistence type="inferred from homology"/>
<dbReference type="Gene3D" id="3.30.60.80">
    <property type="match status" value="1"/>
</dbReference>
<dbReference type="Pfam" id="PF13662">
    <property type="entry name" value="Toprim_4"/>
    <property type="match status" value="1"/>
</dbReference>
<dbReference type="InterPro" id="IPR006171">
    <property type="entry name" value="TOPRIM_dom"/>
</dbReference>
<sequence length="201" mass="22145">MAHEALPLKILAEQFASLPGIGMKTAWRLAFYVLTMTKEQSDEFAHAITTAHDTIKNCSVCQNYTDKLVCDICADGMRDKSVICVVESPKDVVAFERSRGFKGLYHVLHGLISPMDGIGPDQLFIKQLLSRIGDPQQEVKEVIMATNPTVEGEATAMYLSKLLKPLGVKVTRLAYGVPVGGELEFADEMTLSKALENRNEL</sequence>
<dbReference type="PANTHER" id="PTHR30446:SF0">
    <property type="entry name" value="RECOMBINATION PROTEIN RECR"/>
    <property type="match status" value="1"/>
</dbReference>
<keyword evidence="6 7" id="KW-0234">DNA repair</keyword>
<dbReference type="Proteomes" id="UP000003340">
    <property type="component" value="Unassembled WGS sequence"/>
</dbReference>
<reference evidence="9 10" key="2">
    <citation type="submission" date="2009-02" db="EMBL/GenBank/DDBJ databases">
        <title>Draft genome sequence of Clostridium methylpentosum (DSM 5476).</title>
        <authorList>
            <person name="Sudarsanam P."/>
            <person name="Ley R."/>
            <person name="Guruge J."/>
            <person name="Turnbaugh P.J."/>
            <person name="Mahowald M."/>
            <person name="Liep D."/>
            <person name="Gordon J."/>
        </authorList>
    </citation>
    <scope>NUCLEOTIDE SEQUENCE [LARGE SCALE GENOMIC DNA]</scope>
    <source>
        <strain evidence="9 10">DSM 5476</strain>
    </source>
</reference>
<dbReference type="SMART" id="SM00493">
    <property type="entry name" value="TOPRIM"/>
    <property type="match status" value="1"/>
</dbReference>
<evidence type="ECO:0000313" key="9">
    <source>
        <dbReference type="EMBL" id="EEG29816.1"/>
    </source>
</evidence>
<dbReference type="GO" id="GO:0003677">
    <property type="term" value="F:DNA binding"/>
    <property type="evidence" value="ECO:0007669"/>
    <property type="project" value="UniProtKB-UniRule"/>
</dbReference>
<evidence type="ECO:0000256" key="1">
    <source>
        <dbReference type="ARBA" id="ARBA00022723"/>
    </source>
</evidence>
<evidence type="ECO:0000256" key="7">
    <source>
        <dbReference type="HAMAP-Rule" id="MF_00017"/>
    </source>
</evidence>
<dbReference type="PROSITE" id="PS01300">
    <property type="entry name" value="RECR"/>
    <property type="match status" value="1"/>
</dbReference>
<dbReference type="AlphaFoldDB" id="C0EFC1"/>
<dbReference type="PROSITE" id="PS50880">
    <property type="entry name" value="TOPRIM"/>
    <property type="match status" value="1"/>
</dbReference>
<dbReference type="Gene3D" id="6.10.250.240">
    <property type="match status" value="1"/>
</dbReference>
<feature type="domain" description="Toprim" evidence="8">
    <location>
        <begin position="81"/>
        <end position="178"/>
    </location>
</feature>
<dbReference type="HAMAP" id="MF_00017">
    <property type="entry name" value="RecR"/>
    <property type="match status" value="1"/>
</dbReference>
<keyword evidence="5 7" id="KW-0233">DNA recombination</keyword>
<feature type="zinc finger region" description="C4-type" evidence="7">
    <location>
        <begin position="58"/>
        <end position="73"/>
    </location>
</feature>
<comment type="caution">
    <text evidence="9">The sequence shown here is derived from an EMBL/GenBank/DDBJ whole genome shotgun (WGS) entry which is preliminary data.</text>
</comment>
<name>C0EFC1_9FIRM</name>
<gene>
    <name evidence="7 9" type="primary">recR</name>
    <name evidence="9" type="ORF">CLOSTMETH_02563</name>
</gene>